<protein>
    <submittedName>
        <fullName evidence="1">Uncharacterized protein</fullName>
    </submittedName>
</protein>
<accession>A0A0L0F5F6</accession>
<evidence type="ECO:0000313" key="2">
    <source>
        <dbReference type="Proteomes" id="UP000054560"/>
    </source>
</evidence>
<keyword evidence="2" id="KW-1185">Reference proteome</keyword>
<organism evidence="1 2">
    <name type="scientific">Sphaeroforma arctica JP610</name>
    <dbReference type="NCBI Taxonomy" id="667725"/>
    <lineage>
        <taxon>Eukaryota</taxon>
        <taxon>Ichthyosporea</taxon>
        <taxon>Ichthyophonida</taxon>
        <taxon>Sphaeroforma</taxon>
    </lineage>
</organism>
<dbReference type="Proteomes" id="UP000054560">
    <property type="component" value="Unassembled WGS sequence"/>
</dbReference>
<dbReference type="RefSeq" id="XP_014145746.1">
    <property type="nucleotide sequence ID" value="XM_014290271.1"/>
</dbReference>
<evidence type="ECO:0000313" key="1">
    <source>
        <dbReference type="EMBL" id="KNC71844.1"/>
    </source>
</evidence>
<dbReference type="AlphaFoldDB" id="A0A0L0F5F6"/>
<reference evidence="1 2" key="1">
    <citation type="submission" date="2011-02" db="EMBL/GenBank/DDBJ databases">
        <title>The Genome Sequence of Sphaeroforma arctica JP610.</title>
        <authorList>
            <consortium name="The Broad Institute Genome Sequencing Platform"/>
            <person name="Russ C."/>
            <person name="Cuomo C."/>
            <person name="Young S.K."/>
            <person name="Zeng Q."/>
            <person name="Gargeya S."/>
            <person name="Alvarado L."/>
            <person name="Berlin A."/>
            <person name="Chapman S.B."/>
            <person name="Chen Z."/>
            <person name="Freedman E."/>
            <person name="Gellesch M."/>
            <person name="Goldberg J."/>
            <person name="Griggs A."/>
            <person name="Gujja S."/>
            <person name="Heilman E."/>
            <person name="Heiman D."/>
            <person name="Howarth C."/>
            <person name="Mehta T."/>
            <person name="Neiman D."/>
            <person name="Pearson M."/>
            <person name="Roberts A."/>
            <person name="Saif S."/>
            <person name="Shea T."/>
            <person name="Shenoy N."/>
            <person name="Sisk P."/>
            <person name="Stolte C."/>
            <person name="Sykes S."/>
            <person name="White J."/>
            <person name="Yandava C."/>
            <person name="Burger G."/>
            <person name="Gray M.W."/>
            <person name="Holland P.W.H."/>
            <person name="King N."/>
            <person name="Lang F.B.F."/>
            <person name="Roger A.J."/>
            <person name="Ruiz-Trillo I."/>
            <person name="Haas B."/>
            <person name="Nusbaum C."/>
            <person name="Birren B."/>
        </authorList>
    </citation>
    <scope>NUCLEOTIDE SEQUENCE [LARGE SCALE GENOMIC DNA]</scope>
    <source>
        <strain evidence="1 2">JP610</strain>
    </source>
</reference>
<dbReference type="EMBL" id="KQ248021">
    <property type="protein sequence ID" value="KNC71844.1"/>
    <property type="molecule type" value="Genomic_DNA"/>
</dbReference>
<gene>
    <name evidence="1" type="ORF">SARC_15611</name>
</gene>
<name>A0A0L0F5F6_9EUKA</name>
<sequence>MWIKEKGTKVIHCGKKDDQYEGWVKEGMCDGTVVADLEDDENTAKNIQKGVEESGFKIDAVFSRTEQWQPLVGQ</sequence>
<proteinExistence type="predicted"/>
<feature type="non-terminal residue" evidence="1">
    <location>
        <position position="74"/>
    </location>
</feature>
<dbReference type="GeneID" id="25916115"/>